<evidence type="ECO:0000256" key="5">
    <source>
        <dbReference type="ARBA" id="ARBA00012266"/>
    </source>
</evidence>
<evidence type="ECO:0000256" key="9">
    <source>
        <dbReference type="ARBA" id="ARBA00022822"/>
    </source>
</evidence>
<organism evidence="18 19">
    <name type="scientific">Hirschia baltica (strain ATCC 49814 / DSM 5838 / IFAM 1418)</name>
    <dbReference type="NCBI Taxonomy" id="582402"/>
    <lineage>
        <taxon>Bacteria</taxon>
        <taxon>Pseudomonadati</taxon>
        <taxon>Pseudomonadota</taxon>
        <taxon>Alphaproteobacteria</taxon>
        <taxon>Hyphomonadales</taxon>
        <taxon>Hyphomonadaceae</taxon>
        <taxon>Hirschia</taxon>
    </lineage>
</organism>
<dbReference type="GO" id="GO:0004049">
    <property type="term" value="F:anthranilate synthase activity"/>
    <property type="evidence" value="ECO:0007669"/>
    <property type="project" value="UniProtKB-EC"/>
</dbReference>
<dbReference type="Pfam" id="PF00425">
    <property type="entry name" value="Chorismate_bind"/>
    <property type="match status" value="1"/>
</dbReference>
<keyword evidence="7 15" id="KW-0028">Amino-acid biosynthesis</keyword>
<keyword evidence="9 15" id="KW-0822">Tryptophan biosynthesis</keyword>
<evidence type="ECO:0000313" key="18">
    <source>
        <dbReference type="EMBL" id="ACT59384.1"/>
    </source>
</evidence>
<keyword evidence="11 15" id="KW-0057">Aromatic amino acid biosynthesis</keyword>
<dbReference type="InterPro" id="IPR019999">
    <property type="entry name" value="Anth_synth_I-like"/>
</dbReference>
<dbReference type="InterPro" id="IPR015890">
    <property type="entry name" value="Chorismate_C"/>
</dbReference>
<evidence type="ECO:0000256" key="10">
    <source>
        <dbReference type="ARBA" id="ARBA00022842"/>
    </source>
</evidence>
<dbReference type="SUPFAM" id="SSF56322">
    <property type="entry name" value="ADC synthase"/>
    <property type="match status" value="1"/>
</dbReference>
<dbReference type="KEGG" id="hba:Hbal_1696"/>
<accession>C6XJT9</accession>
<dbReference type="Pfam" id="PF04715">
    <property type="entry name" value="Anth_synt_I_N"/>
    <property type="match status" value="1"/>
</dbReference>
<comment type="cofactor">
    <cofactor evidence="1 15">
        <name>Mg(2+)</name>
        <dbReference type="ChEBI" id="CHEBI:18420"/>
    </cofactor>
</comment>
<dbReference type="PANTHER" id="PTHR11236:SF48">
    <property type="entry name" value="ISOCHORISMATE SYNTHASE MENF"/>
    <property type="match status" value="1"/>
</dbReference>
<evidence type="ECO:0000256" key="15">
    <source>
        <dbReference type="RuleBase" id="RU364045"/>
    </source>
</evidence>
<dbReference type="EMBL" id="CP001678">
    <property type="protein sequence ID" value="ACT59384.1"/>
    <property type="molecule type" value="Genomic_DNA"/>
</dbReference>
<dbReference type="PANTHER" id="PTHR11236">
    <property type="entry name" value="AMINOBENZOATE/ANTHRANILATE SYNTHASE"/>
    <property type="match status" value="1"/>
</dbReference>
<evidence type="ECO:0000259" key="17">
    <source>
        <dbReference type="Pfam" id="PF04715"/>
    </source>
</evidence>
<dbReference type="eggNOG" id="COG0147">
    <property type="taxonomic scope" value="Bacteria"/>
</dbReference>
<evidence type="ECO:0000256" key="4">
    <source>
        <dbReference type="ARBA" id="ARBA00011575"/>
    </source>
</evidence>
<feature type="domain" description="Anthranilate synthase component I N-terminal" evidence="17">
    <location>
        <begin position="22"/>
        <end position="166"/>
    </location>
</feature>
<proteinExistence type="inferred from homology"/>
<keyword evidence="10 15" id="KW-0460">Magnesium</keyword>
<evidence type="ECO:0000256" key="2">
    <source>
        <dbReference type="ARBA" id="ARBA00004873"/>
    </source>
</evidence>
<evidence type="ECO:0000313" key="19">
    <source>
        <dbReference type="Proteomes" id="UP000002745"/>
    </source>
</evidence>
<dbReference type="HOGENOM" id="CLU_006493_9_3_5"/>
<comment type="subunit">
    <text evidence="4 15">Heterotetramer consisting of two non-identical subunits: a beta subunit (TrpG) and a large alpha subunit (TrpE).</text>
</comment>
<evidence type="ECO:0000256" key="3">
    <source>
        <dbReference type="ARBA" id="ARBA00009562"/>
    </source>
</evidence>
<dbReference type="PRINTS" id="PR00095">
    <property type="entry name" value="ANTSNTHASEI"/>
</dbReference>
<keyword evidence="19" id="KW-1185">Reference proteome</keyword>
<evidence type="ECO:0000256" key="1">
    <source>
        <dbReference type="ARBA" id="ARBA00001946"/>
    </source>
</evidence>
<evidence type="ECO:0000256" key="14">
    <source>
        <dbReference type="ARBA" id="ARBA00047683"/>
    </source>
</evidence>
<dbReference type="InterPro" id="IPR005256">
    <property type="entry name" value="Anth_synth_I_PabB"/>
</dbReference>
<dbReference type="GO" id="GO:0000162">
    <property type="term" value="P:L-tryptophan biosynthetic process"/>
    <property type="evidence" value="ECO:0007669"/>
    <property type="project" value="UniProtKB-UniPathway"/>
</dbReference>
<comment type="catalytic activity">
    <reaction evidence="14 15">
        <text>chorismate + L-glutamine = anthranilate + pyruvate + L-glutamate + H(+)</text>
        <dbReference type="Rhea" id="RHEA:21732"/>
        <dbReference type="ChEBI" id="CHEBI:15361"/>
        <dbReference type="ChEBI" id="CHEBI:15378"/>
        <dbReference type="ChEBI" id="CHEBI:16567"/>
        <dbReference type="ChEBI" id="CHEBI:29748"/>
        <dbReference type="ChEBI" id="CHEBI:29985"/>
        <dbReference type="ChEBI" id="CHEBI:58359"/>
        <dbReference type="EC" id="4.1.3.27"/>
    </reaction>
</comment>
<dbReference type="UniPathway" id="UPA00035">
    <property type="reaction ID" value="UER00040"/>
</dbReference>
<dbReference type="InterPro" id="IPR006805">
    <property type="entry name" value="Anth_synth_I_N"/>
</dbReference>
<dbReference type="EC" id="4.1.3.27" evidence="5 15"/>
<reference evidence="19" key="1">
    <citation type="journal article" date="2011" name="J. Bacteriol.">
        <title>Genome sequences of eight morphologically diverse alphaproteobacteria.</title>
        <authorList>
            <consortium name="US DOE Joint Genome Institute"/>
            <person name="Brown P.J."/>
            <person name="Kysela D.T."/>
            <person name="Buechlein A."/>
            <person name="Hemmerich C."/>
            <person name="Brun Y.V."/>
        </authorList>
    </citation>
    <scope>NUCLEOTIDE SEQUENCE [LARGE SCALE GENOMIC DNA]</scope>
    <source>
        <strain evidence="19">ATCC 49814 / DSM 5838 / IFAM 1418</strain>
    </source>
</reference>
<dbReference type="GO" id="GO:0046872">
    <property type="term" value="F:metal ion binding"/>
    <property type="evidence" value="ECO:0007669"/>
    <property type="project" value="UniProtKB-KW"/>
</dbReference>
<keyword evidence="12 15" id="KW-0456">Lyase</keyword>
<dbReference type="NCBIfam" id="TIGR00564">
    <property type="entry name" value="trpE_most"/>
    <property type="match status" value="1"/>
</dbReference>
<name>C6XJT9_HIRBI</name>
<dbReference type="AlphaFoldDB" id="C6XJT9"/>
<evidence type="ECO:0000256" key="11">
    <source>
        <dbReference type="ARBA" id="ARBA00023141"/>
    </source>
</evidence>
<comment type="similarity">
    <text evidence="3 15">Belongs to the anthranilate synthase component I family.</text>
</comment>
<dbReference type="RefSeq" id="WP_015827534.1">
    <property type="nucleotide sequence ID" value="NC_012982.1"/>
</dbReference>
<dbReference type="OrthoDB" id="9803598at2"/>
<evidence type="ECO:0000259" key="16">
    <source>
        <dbReference type="Pfam" id="PF00425"/>
    </source>
</evidence>
<gene>
    <name evidence="15" type="primary">trpE</name>
    <name evidence="18" type="ordered locus">Hbal_1696</name>
</gene>
<evidence type="ECO:0000256" key="13">
    <source>
        <dbReference type="ARBA" id="ARBA00025634"/>
    </source>
</evidence>
<comment type="pathway">
    <text evidence="2 15">Amino-acid biosynthesis; L-tryptophan biosynthesis; L-tryptophan from chorismate: step 1/5.</text>
</comment>
<comment type="function">
    <text evidence="13 15">Part of a heterotetrameric complex that catalyzes the two-step biosynthesis of anthranilate, an intermediate in the biosynthesis of L-tryptophan. In the first step, the glutamine-binding beta subunit (TrpG) of anthranilate synthase (AS) provides the glutamine amidotransferase activity which generates ammonia as a substrate that, along with chorismate, is used in the second step, catalyzed by the large alpha subunit of AS (TrpE) to produce anthranilate. In the absence of TrpG, TrpE can synthesize anthranilate directly from chorismate and high concentrations of ammonia.</text>
</comment>
<keyword evidence="8 15" id="KW-0479">Metal-binding</keyword>
<sequence>MTRTANKPSSLVKLKIRRRLDDIETPVSAMLKLDPNNAGTFLFESVLGGEQRGRYSFIGTRPNLWWKVEDGVALTSDTNTFENVLHRSTDPMQDVRRFINLCEVDIDESEDLPPMIAGAFGYLGYDMIRYVETLPTAPEDSLQVPEAVLMRPAVILIFDSVKQEIILATPITEDEKTADALLDEIETLLDAPLGVHRPVDREIEPIEFSSNTTPSRYSEIVKKAQDYIRAGDIFQVVPSQRFSTDFDVSPFALYRALRRLNPSPFLFFVNLGDFQVIGSSPEILVRLRNDTVSIRPIAGTLPRGKTPEEDISNEKTLLADPKELAEHLMLLDLGRNDVGRVAQYGSVEVTEQFIIERYSHVMHIVSNVEGKLRDGEDAVSALMAGFPAGTVSGAPKIRAMEIINELESNKRGVYGGGIGYFGSDGNMDMCIALRTAVIKDKKLHVQAGGGVVLDSDPDKEFQETVHKASALFRAAEDAARYEGGNK</sequence>
<evidence type="ECO:0000256" key="6">
    <source>
        <dbReference type="ARBA" id="ARBA00020653"/>
    </source>
</evidence>
<feature type="domain" description="Chorismate-utilising enzyme C-terminal" evidence="16">
    <location>
        <begin position="215"/>
        <end position="467"/>
    </location>
</feature>
<dbReference type="InterPro" id="IPR005801">
    <property type="entry name" value="ADC_synthase"/>
</dbReference>
<dbReference type="Gene3D" id="3.60.120.10">
    <property type="entry name" value="Anthranilate synthase"/>
    <property type="match status" value="1"/>
</dbReference>
<dbReference type="Proteomes" id="UP000002745">
    <property type="component" value="Chromosome"/>
</dbReference>
<dbReference type="STRING" id="582402.Hbal_1696"/>
<protein>
    <recommendedName>
        <fullName evidence="6 15">Anthranilate synthase component 1</fullName>
        <ecNumber evidence="5 15">4.1.3.27</ecNumber>
    </recommendedName>
</protein>
<evidence type="ECO:0000256" key="8">
    <source>
        <dbReference type="ARBA" id="ARBA00022723"/>
    </source>
</evidence>
<evidence type="ECO:0000256" key="7">
    <source>
        <dbReference type="ARBA" id="ARBA00022605"/>
    </source>
</evidence>
<evidence type="ECO:0000256" key="12">
    <source>
        <dbReference type="ARBA" id="ARBA00023239"/>
    </source>
</evidence>